<evidence type="ECO:0000313" key="1">
    <source>
        <dbReference type="EMBL" id="UNM11284.1"/>
    </source>
</evidence>
<reference evidence="1 2" key="1">
    <citation type="submission" date="2021-03" db="EMBL/GenBank/DDBJ databases">
        <title>Complete genome of Streptomyces formicae strain 1H-GS9 (DSM 100524).</title>
        <authorList>
            <person name="Atanasov K.E."/>
            <person name="Altabella T."/>
            <person name="Ferrer A."/>
        </authorList>
    </citation>
    <scope>NUCLEOTIDE SEQUENCE [LARGE SCALE GENOMIC DNA]</scope>
    <source>
        <strain evidence="1 2">1H-GS9</strain>
    </source>
</reference>
<evidence type="ECO:0000313" key="2">
    <source>
        <dbReference type="Proteomes" id="UP000828924"/>
    </source>
</evidence>
<dbReference type="InterPro" id="IPR026337">
    <property type="entry name" value="AKG_HExxH"/>
</dbReference>
<dbReference type="Proteomes" id="UP000828924">
    <property type="component" value="Chromosome"/>
</dbReference>
<protein>
    <submittedName>
        <fullName evidence="1">HEXXH motif domain-containing protein</fullName>
    </submittedName>
</protein>
<sequence length="469" mass="49826">MSRGLRSLTEAQVRELGRTGGSPAVLDRLAADQDARRLLLLRAVLDSAESAPRDRLPPAALARLRLHWTVLEEADRADRAATRTVLHYPLLGPWAQRCLRLLAAPRAPTGSTREADHLGAVAAAAAVRAGLHRTFRLVARGGRLALPTLGVLDLHGAPGAPPSPLVELVTDDGTLTVLPPAAPPVVVRPAAAGGRPSADPRWIPVHLLRASAGTVLLDDLDLYRTADSGLERHGLAPAEALGKEPRDRWEEAWASVAPLLAVGGRQRLDDLTLLRCLVPLAPPPGAATAGGGPLHCSGTRREAFGAVLSSTPQSPAFLAATLVHELHHIKLSALAELAPLHTADGRPRHWAPWRPDPRPFDGLLQGTYSHAALADYWQRFALHTTDPALRDLAWAEHARCREQVTAVLPVIAGSRSLTPAGRVLTDELLAHHTALGARPAPAGHRARAAAYVATARAAWQRRHPAAPGG</sequence>
<dbReference type="RefSeq" id="WP_242329829.1">
    <property type="nucleotide sequence ID" value="NZ_CP071872.1"/>
</dbReference>
<proteinExistence type="predicted"/>
<name>A0ABY3WFE0_9ACTN</name>
<organism evidence="1 2">
    <name type="scientific">Streptomyces formicae</name>
    <dbReference type="NCBI Taxonomy" id="1616117"/>
    <lineage>
        <taxon>Bacteria</taxon>
        <taxon>Bacillati</taxon>
        <taxon>Actinomycetota</taxon>
        <taxon>Actinomycetes</taxon>
        <taxon>Kitasatosporales</taxon>
        <taxon>Streptomycetaceae</taxon>
        <taxon>Streptomyces</taxon>
    </lineage>
</organism>
<accession>A0ABY3WFE0</accession>
<dbReference type="NCBIfam" id="TIGR04267">
    <property type="entry name" value="mod_HExxH"/>
    <property type="match status" value="1"/>
</dbReference>
<gene>
    <name evidence="1" type="ORF">J4032_06875</name>
</gene>
<dbReference type="EMBL" id="CP071872">
    <property type="protein sequence ID" value="UNM11284.1"/>
    <property type="molecule type" value="Genomic_DNA"/>
</dbReference>
<keyword evidence="2" id="KW-1185">Reference proteome</keyword>